<gene>
    <name evidence="1" type="ORF">FH969_13285</name>
</gene>
<organism evidence="1 2">
    <name type="scientific">Miniimonas arenae</name>
    <dbReference type="NCBI Taxonomy" id="676201"/>
    <lineage>
        <taxon>Bacteria</taxon>
        <taxon>Bacillati</taxon>
        <taxon>Actinomycetota</taxon>
        <taxon>Actinomycetes</taxon>
        <taxon>Micrococcales</taxon>
        <taxon>Beutenbergiaceae</taxon>
        <taxon>Miniimonas</taxon>
    </lineage>
</organism>
<protein>
    <submittedName>
        <fullName evidence="1">DUF2255 family protein</fullName>
    </submittedName>
</protein>
<dbReference type="EMBL" id="VENP01000066">
    <property type="protein sequence ID" value="TNU73089.1"/>
    <property type="molecule type" value="Genomic_DNA"/>
</dbReference>
<reference evidence="1 2" key="1">
    <citation type="submission" date="2019-06" db="EMBL/GenBank/DDBJ databases">
        <title>Draft genome sequence of Miniimonas arenae KCTC 19750T isolated from sea sand.</title>
        <authorList>
            <person name="Park S.-J."/>
        </authorList>
    </citation>
    <scope>NUCLEOTIDE SEQUENCE [LARGE SCALE GENOMIC DNA]</scope>
    <source>
        <strain evidence="1 2">KCTC 19750</strain>
    </source>
</reference>
<dbReference type="Pfam" id="PF10012">
    <property type="entry name" value="DUF2255"/>
    <property type="match status" value="1"/>
</dbReference>
<dbReference type="InterPro" id="IPR016888">
    <property type="entry name" value="UCP028498"/>
</dbReference>
<dbReference type="Proteomes" id="UP000313849">
    <property type="component" value="Unassembled WGS sequence"/>
</dbReference>
<keyword evidence="2" id="KW-1185">Reference proteome</keyword>
<dbReference type="AlphaFoldDB" id="A0A5C5B996"/>
<comment type="caution">
    <text evidence="1">The sequence shown here is derived from an EMBL/GenBank/DDBJ whole genome shotgun (WGS) entry which is preliminary data.</text>
</comment>
<evidence type="ECO:0000313" key="1">
    <source>
        <dbReference type="EMBL" id="TNU73089.1"/>
    </source>
</evidence>
<sequence length="136" mass="14081">MTVAEPTSTFSPADLAAIDGDGELHVAAHRADGTLRPATIVWHVVVDGALFVRSVRGDDGAWYGAVRRAGTGTVEAGGVRAVVRFVPDGEYEDAIDLAYRAKYGGGSAVRAITSATARGTTLRVEPLSRDAAAARG</sequence>
<evidence type="ECO:0000313" key="2">
    <source>
        <dbReference type="Proteomes" id="UP000313849"/>
    </source>
</evidence>
<dbReference type="OrthoDB" id="162563at2"/>
<proteinExistence type="predicted"/>
<accession>A0A5C5B996</accession>
<name>A0A5C5B996_9MICO</name>